<dbReference type="Proteomes" id="UP000887575">
    <property type="component" value="Unassembled WGS sequence"/>
</dbReference>
<dbReference type="GO" id="GO:0008107">
    <property type="term" value="F:galactoside 2-alpha-L-fucosyltransferase activity"/>
    <property type="evidence" value="ECO:0007669"/>
    <property type="project" value="InterPro"/>
</dbReference>
<dbReference type="InterPro" id="IPR002516">
    <property type="entry name" value="Glyco_trans_11"/>
</dbReference>
<evidence type="ECO:0000256" key="2">
    <source>
        <dbReference type="ARBA" id="ARBA00022679"/>
    </source>
</evidence>
<keyword evidence="2" id="KW-0808">Transferase</keyword>
<keyword evidence="1" id="KW-0328">Glycosyltransferase</keyword>
<evidence type="ECO:0008006" key="5">
    <source>
        <dbReference type="Google" id="ProtNLM"/>
    </source>
</evidence>
<evidence type="ECO:0000256" key="1">
    <source>
        <dbReference type="ARBA" id="ARBA00022676"/>
    </source>
</evidence>
<keyword evidence="3" id="KW-1185">Reference proteome</keyword>
<evidence type="ECO:0000313" key="3">
    <source>
        <dbReference type="Proteomes" id="UP000887575"/>
    </source>
</evidence>
<reference evidence="4" key="1">
    <citation type="submission" date="2024-02" db="UniProtKB">
        <authorList>
            <consortium name="WormBaseParasite"/>
        </authorList>
    </citation>
    <scope>IDENTIFICATION</scope>
</reference>
<dbReference type="PANTHER" id="PTHR22898">
    <property type="entry name" value="UNCHARACTERIZED GLYCOSOL TRANSFERASE-RELATED"/>
    <property type="match status" value="1"/>
</dbReference>
<name>A0AAF3F6H4_9BILA</name>
<dbReference type="Pfam" id="PF01531">
    <property type="entry name" value="Glyco_transf_11"/>
    <property type="match status" value="1"/>
</dbReference>
<protein>
    <recommendedName>
        <fullName evidence="5">L-Fucosyltransferase</fullName>
    </recommendedName>
</protein>
<accession>A0AAF3F6H4</accession>
<proteinExistence type="predicted"/>
<evidence type="ECO:0000313" key="4">
    <source>
        <dbReference type="WBParaSite" id="MBELARI_LOCUS2470"/>
    </source>
</evidence>
<sequence length="281" mass="32456">MTRLLDIKEYFPELIDRLKFVIKLPKAKSINLHTNGCCRFSSLNELMKLDDQYVIGNGMYFQSHLYSSHLRDLFLEWTKPTTMAMDEKKKSFPPEKIKGKVLCVHARRGDFRYARRPMASQANFTRYATKFILEKYLLNQSSNQSTVILFSNDLRWMNKTFSDVFIGAESGDVNYLMATNVTPLSTIIISRQYCDNLIITAPASTFAWFMGFMAKEGKARVFYSEPFAKSSGNLVPDFRPSEFHLPHWIPLRIHSNLTLQEISVNEIEPYPKKNGIAFDGD</sequence>
<dbReference type="GO" id="GO:0005975">
    <property type="term" value="P:carbohydrate metabolic process"/>
    <property type="evidence" value="ECO:0007669"/>
    <property type="project" value="InterPro"/>
</dbReference>
<dbReference type="AlphaFoldDB" id="A0AAF3F6H4"/>
<dbReference type="GO" id="GO:0016020">
    <property type="term" value="C:membrane"/>
    <property type="evidence" value="ECO:0007669"/>
    <property type="project" value="InterPro"/>
</dbReference>
<dbReference type="PANTHER" id="PTHR22898:SF3">
    <property type="entry name" value="ALPHA-1,2-FUCOSYLTRANSFERASE-RELATED"/>
    <property type="match status" value="1"/>
</dbReference>
<dbReference type="WBParaSite" id="MBELARI_LOCUS2470">
    <property type="protein sequence ID" value="MBELARI_LOCUS2470"/>
    <property type="gene ID" value="MBELARI_LOCUS2470"/>
</dbReference>
<organism evidence="3 4">
    <name type="scientific">Mesorhabditis belari</name>
    <dbReference type="NCBI Taxonomy" id="2138241"/>
    <lineage>
        <taxon>Eukaryota</taxon>
        <taxon>Metazoa</taxon>
        <taxon>Ecdysozoa</taxon>
        <taxon>Nematoda</taxon>
        <taxon>Chromadorea</taxon>
        <taxon>Rhabditida</taxon>
        <taxon>Rhabditina</taxon>
        <taxon>Rhabditomorpha</taxon>
        <taxon>Rhabditoidea</taxon>
        <taxon>Rhabditidae</taxon>
        <taxon>Mesorhabditinae</taxon>
        <taxon>Mesorhabditis</taxon>
    </lineage>
</organism>
<dbReference type="InterPro" id="IPR052501">
    <property type="entry name" value="Alpha-1-2_FucT"/>
</dbReference>